<dbReference type="Proteomes" id="UP001356427">
    <property type="component" value="Unassembled WGS sequence"/>
</dbReference>
<evidence type="ECO:0000256" key="1">
    <source>
        <dbReference type="SAM" id="MobiDB-lite"/>
    </source>
</evidence>
<gene>
    <name evidence="2" type="ORF">J4Q44_G00344510</name>
</gene>
<keyword evidence="3" id="KW-1185">Reference proteome</keyword>
<protein>
    <submittedName>
        <fullName evidence="2">Uncharacterized protein</fullName>
    </submittedName>
</protein>
<feature type="region of interest" description="Disordered" evidence="1">
    <location>
        <begin position="1"/>
        <end position="25"/>
    </location>
</feature>
<reference evidence="2 3" key="1">
    <citation type="submission" date="2021-04" db="EMBL/GenBank/DDBJ databases">
        <authorList>
            <person name="De Guttry C."/>
            <person name="Zahm M."/>
            <person name="Klopp C."/>
            <person name="Cabau C."/>
            <person name="Louis A."/>
            <person name="Berthelot C."/>
            <person name="Parey E."/>
            <person name="Roest Crollius H."/>
            <person name="Montfort J."/>
            <person name="Robinson-Rechavi M."/>
            <person name="Bucao C."/>
            <person name="Bouchez O."/>
            <person name="Gislard M."/>
            <person name="Lluch J."/>
            <person name="Milhes M."/>
            <person name="Lampietro C."/>
            <person name="Lopez Roques C."/>
            <person name="Donnadieu C."/>
            <person name="Braasch I."/>
            <person name="Desvignes T."/>
            <person name="Postlethwait J."/>
            <person name="Bobe J."/>
            <person name="Wedekind C."/>
            <person name="Guiguen Y."/>
        </authorList>
    </citation>
    <scope>NUCLEOTIDE SEQUENCE [LARGE SCALE GENOMIC DNA]</scope>
    <source>
        <strain evidence="2">Cs_M1</strain>
        <tissue evidence="2">Blood</tissue>
    </source>
</reference>
<dbReference type="AlphaFoldDB" id="A0AAN8L0D4"/>
<evidence type="ECO:0000313" key="2">
    <source>
        <dbReference type="EMBL" id="KAK6295225.1"/>
    </source>
</evidence>
<accession>A0AAN8L0D4</accession>
<comment type="caution">
    <text evidence="2">The sequence shown here is derived from an EMBL/GenBank/DDBJ whole genome shotgun (WGS) entry which is preliminary data.</text>
</comment>
<name>A0AAN8L0D4_9TELE</name>
<feature type="compositionally biased region" description="Basic and acidic residues" evidence="1">
    <location>
        <begin position="1"/>
        <end position="18"/>
    </location>
</feature>
<proteinExistence type="predicted"/>
<sequence>MVVEAPPRHPKEKEERGSLTDTEEQACEEGGCLDRLARTAREKKSVKSQRHTEVEVAQLTGQSRDALEFCAVTVSHAAWAQPAQLPLKAVGFCQQHHLQPSARAGERAPGMEALVSCSVPSDRMVMRSPCRRGEQAE</sequence>
<organism evidence="2 3">
    <name type="scientific">Coregonus suidteri</name>
    <dbReference type="NCBI Taxonomy" id="861788"/>
    <lineage>
        <taxon>Eukaryota</taxon>
        <taxon>Metazoa</taxon>
        <taxon>Chordata</taxon>
        <taxon>Craniata</taxon>
        <taxon>Vertebrata</taxon>
        <taxon>Euteleostomi</taxon>
        <taxon>Actinopterygii</taxon>
        <taxon>Neopterygii</taxon>
        <taxon>Teleostei</taxon>
        <taxon>Protacanthopterygii</taxon>
        <taxon>Salmoniformes</taxon>
        <taxon>Salmonidae</taxon>
        <taxon>Coregoninae</taxon>
        <taxon>Coregonus</taxon>
    </lineage>
</organism>
<dbReference type="EMBL" id="JAGTTL010000034">
    <property type="protein sequence ID" value="KAK6295225.1"/>
    <property type="molecule type" value="Genomic_DNA"/>
</dbReference>
<evidence type="ECO:0000313" key="3">
    <source>
        <dbReference type="Proteomes" id="UP001356427"/>
    </source>
</evidence>